<dbReference type="Gene3D" id="3.30.420.40">
    <property type="match status" value="2"/>
</dbReference>
<dbReference type="FunCoup" id="A0A165JCU5">
    <property type="interactions" value="132"/>
</dbReference>
<comment type="subcellular location">
    <subcellularLocation>
        <location evidence="1">Cytoplasm</location>
    </subcellularLocation>
</comment>
<evidence type="ECO:0000256" key="1">
    <source>
        <dbReference type="ARBA" id="ARBA00004496"/>
    </source>
</evidence>
<dbReference type="EMBL" id="KV423921">
    <property type="protein sequence ID" value="KZT61673.1"/>
    <property type="molecule type" value="Genomic_DNA"/>
</dbReference>
<dbReference type="SMART" id="SM00268">
    <property type="entry name" value="ACTIN"/>
    <property type="match status" value="1"/>
</dbReference>
<feature type="compositionally biased region" description="Acidic residues" evidence="8">
    <location>
        <begin position="432"/>
        <end position="454"/>
    </location>
</feature>
<dbReference type="InterPro" id="IPR043129">
    <property type="entry name" value="ATPase_NBD"/>
</dbReference>
<keyword evidence="4" id="KW-0963">Cytoplasm</keyword>
<dbReference type="GO" id="GO:0005634">
    <property type="term" value="C:nucleus"/>
    <property type="evidence" value="ECO:0007669"/>
    <property type="project" value="UniProtKB-ARBA"/>
</dbReference>
<gene>
    <name evidence="9" type="ORF">CALCODRAFT_347927</name>
</gene>
<dbReference type="GO" id="GO:0005737">
    <property type="term" value="C:cytoplasm"/>
    <property type="evidence" value="ECO:0007669"/>
    <property type="project" value="UniProtKB-SubCell"/>
</dbReference>
<comment type="subunit">
    <text evidence="6">Component of the SWR1 chromatin remodeling complex.</text>
</comment>
<dbReference type="Proteomes" id="UP000076842">
    <property type="component" value="Unassembled WGS sequence"/>
</dbReference>
<sequence length="505" mass="56035">MAPPVFILDNGASTIKCGFAHLNPKPRLIPNRVARLTKGYRQLFIADELEKCTAWEDLHWRMPFERGILTNWDIEKVVWDRVFSPGVMNVDPSESSLLVTEPPLDLPNVSTTYDQMVFEEYEFCSYYRCSSAALIPHGKLYGPKMPEAAILVESGHSFTHVTPILRGVPVPAGIRRIDIGGHMMTNHLKTMLSFRQFEMMDLGWVVEDIKHKLCYVSQDFKADIEAAHATQPRGSDGKILPNPLERSYVLPDLATEKLGHSLPAGRSRSPTRPDHPAVRLNNERFSIPELLFRPSNIGLNQAGLAECVYQAVSALPEEARALAWCNIGVIGGNTLFEGFAERLESEIRPRAPAHLKVTIHEAEDPITCTYTSAVPFAKSKAFQQVAVTRQQYEEVGSSGLRRLFAGEKRTSVTPVPQTTSAKRKAEVVVEKGEEEEEEKEEEEAEDPEEEEEQELVVVKLGRTRSNRPSTGAGKAGASRRKSGSGSATPAPAVPTRPTRSRTKAS</sequence>
<feature type="compositionally biased region" description="Polar residues" evidence="8">
    <location>
        <begin position="411"/>
        <end position="420"/>
    </location>
</feature>
<feature type="compositionally biased region" description="Low complexity" evidence="8">
    <location>
        <begin position="483"/>
        <end position="497"/>
    </location>
</feature>
<evidence type="ECO:0000256" key="4">
    <source>
        <dbReference type="ARBA" id="ARBA00022490"/>
    </source>
</evidence>
<keyword evidence="10" id="KW-1185">Reference proteome</keyword>
<evidence type="ECO:0000313" key="10">
    <source>
        <dbReference type="Proteomes" id="UP000076842"/>
    </source>
</evidence>
<evidence type="ECO:0000256" key="8">
    <source>
        <dbReference type="SAM" id="MobiDB-lite"/>
    </source>
</evidence>
<dbReference type="Pfam" id="PF00022">
    <property type="entry name" value="Actin"/>
    <property type="match status" value="1"/>
</dbReference>
<dbReference type="AlphaFoldDB" id="A0A165JCU5"/>
<dbReference type="InterPro" id="IPR004000">
    <property type="entry name" value="Actin"/>
</dbReference>
<comment type="similarity">
    <text evidence="2">Belongs to the actin family. ARP6 subfamily.</text>
</comment>
<dbReference type="STRING" id="1353952.A0A165JCU5"/>
<organism evidence="9 10">
    <name type="scientific">Calocera cornea HHB12733</name>
    <dbReference type="NCBI Taxonomy" id="1353952"/>
    <lineage>
        <taxon>Eukaryota</taxon>
        <taxon>Fungi</taxon>
        <taxon>Dikarya</taxon>
        <taxon>Basidiomycota</taxon>
        <taxon>Agaricomycotina</taxon>
        <taxon>Dacrymycetes</taxon>
        <taxon>Dacrymycetales</taxon>
        <taxon>Dacrymycetaceae</taxon>
        <taxon>Calocera</taxon>
    </lineage>
</organism>
<name>A0A165JCU5_9BASI</name>
<feature type="region of interest" description="Disordered" evidence="8">
    <location>
        <begin position="407"/>
        <end position="505"/>
    </location>
</feature>
<dbReference type="OrthoDB" id="6220758at2759"/>
<accession>A0A165JCU5</accession>
<dbReference type="SUPFAM" id="SSF53067">
    <property type="entry name" value="Actin-like ATPase domain"/>
    <property type="match status" value="2"/>
</dbReference>
<reference evidence="9 10" key="1">
    <citation type="journal article" date="2016" name="Mol. Biol. Evol.">
        <title>Comparative Genomics of Early-Diverging Mushroom-Forming Fungi Provides Insights into the Origins of Lignocellulose Decay Capabilities.</title>
        <authorList>
            <person name="Nagy L.G."/>
            <person name="Riley R."/>
            <person name="Tritt A."/>
            <person name="Adam C."/>
            <person name="Daum C."/>
            <person name="Floudas D."/>
            <person name="Sun H."/>
            <person name="Yadav J.S."/>
            <person name="Pangilinan J."/>
            <person name="Larsson K.H."/>
            <person name="Matsuura K."/>
            <person name="Barry K."/>
            <person name="Labutti K."/>
            <person name="Kuo R."/>
            <person name="Ohm R.A."/>
            <person name="Bhattacharya S.S."/>
            <person name="Shirouzu T."/>
            <person name="Yoshinaga Y."/>
            <person name="Martin F.M."/>
            <person name="Grigoriev I.V."/>
            <person name="Hibbett D.S."/>
        </authorList>
    </citation>
    <scope>NUCLEOTIDE SEQUENCE [LARGE SCALE GENOMIC DNA]</scope>
    <source>
        <strain evidence="9 10">HHB12733</strain>
    </source>
</reference>
<evidence type="ECO:0000256" key="2">
    <source>
        <dbReference type="ARBA" id="ARBA00005665"/>
    </source>
</evidence>
<evidence type="ECO:0000256" key="7">
    <source>
        <dbReference type="ARBA" id="ARBA00073820"/>
    </source>
</evidence>
<comment type="function">
    <text evidence="5">Component of the SWR1 complex which mediates the ATP-dependent exchange of histone H2A for the H2A variant HZT1 leading to transcriptional regulation of selected genes by chromatin remodeling. Involved in chromosome stability.</text>
</comment>
<dbReference type="InParanoid" id="A0A165JCU5"/>
<evidence type="ECO:0000256" key="6">
    <source>
        <dbReference type="ARBA" id="ARBA00063309"/>
    </source>
</evidence>
<evidence type="ECO:0000256" key="3">
    <source>
        <dbReference type="ARBA" id="ARBA00018633"/>
    </source>
</evidence>
<evidence type="ECO:0000256" key="5">
    <source>
        <dbReference type="ARBA" id="ARBA00025222"/>
    </source>
</evidence>
<dbReference type="FunFam" id="3.90.640.10:FF:000014">
    <property type="entry name" value="Putative actin-related protein 6"/>
    <property type="match status" value="1"/>
</dbReference>
<evidence type="ECO:0000313" key="9">
    <source>
        <dbReference type="EMBL" id="KZT61673.1"/>
    </source>
</evidence>
<dbReference type="PANTHER" id="PTHR11937">
    <property type="entry name" value="ACTIN"/>
    <property type="match status" value="1"/>
</dbReference>
<dbReference type="Gene3D" id="3.90.640.10">
    <property type="entry name" value="Actin, Chain A, domain 4"/>
    <property type="match status" value="1"/>
</dbReference>
<dbReference type="CDD" id="cd10210">
    <property type="entry name" value="ASKHA_NBD_Arp6"/>
    <property type="match status" value="1"/>
</dbReference>
<protein>
    <recommendedName>
        <fullName evidence="3">Actin-like protein ARP6</fullName>
    </recommendedName>
    <alternativeName>
        <fullName evidence="7">Actin-like protein arp6</fullName>
    </alternativeName>
</protein>
<proteinExistence type="inferred from homology"/>
<dbReference type="Gene3D" id="2.30.36.70">
    <property type="entry name" value="Actin, Chain A, domain 2"/>
    <property type="match status" value="1"/>
</dbReference>